<keyword evidence="1" id="KW-1133">Transmembrane helix</keyword>
<evidence type="ECO:0000313" key="2">
    <source>
        <dbReference type="EMBL" id="KAG8468921.1"/>
    </source>
</evidence>
<feature type="transmembrane region" description="Helical" evidence="1">
    <location>
        <begin position="46"/>
        <end position="68"/>
    </location>
</feature>
<feature type="transmembrane region" description="Helical" evidence="1">
    <location>
        <begin position="80"/>
        <end position="110"/>
    </location>
</feature>
<proteinExistence type="predicted"/>
<protein>
    <submittedName>
        <fullName evidence="2">Uncharacterized protein</fullName>
    </submittedName>
</protein>
<dbReference type="Proteomes" id="UP000751190">
    <property type="component" value="Unassembled WGS sequence"/>
</dbReference>
<accession>A0A8J6CFA7</accession>
<feature type="transmembrane region" description="Helical" evidence="1">
    <location>
        <begin position="20"/>
        <end position="40"/>
    </location>
</feature>
<comment type="caution">
    <text evidence="2">The sequence shown here is derived from an EMBL/GenBank/DDBJ whole genome shotgun (WGS) entry which is preliminary data.</text>
</comment>
<reference evidence="2" key="1">
    <citation type="submission" date="2021-05" db="EMBL/GenBank/DDBJ databases">
        <title>The genome of the haptophyte Pavlova lutheri (Diacronema luteri, Pavlovales) - a model for lipid biosynthesis in eukaryotic algae.</title>
        <authorList>
            <person name="Hulatt C.J."/>
            <person name="Posewitz M.C."/>
        </authorList>
    </citation>
    <scope>NUCLEOTIDE SEQUENCE</scope>
    <source>
        <strain evidence="2">NIVA-4/92</strain>
    </source>
</reference>
<evidence type="ECO:0000256" key="1">
    <source>
        <dbReference type="SAM" id="Phobius"/>
    </source>
</evidence>
<dbReference type="EMBL" id="JAGTXO010000003">
    <property type="protein sequence ID" value="KAG8468921.1"/>
    <property type="molecule type" value="Genomic_DNA"/>
</dbReference>
<evidence type="ECO:0000313" key="3">
    <source>
        <dbReference type="Proteomes" id="UP000751190"/>
    </source>
</evidence>
<keyword evidence="3" id="KW-1185">Reference proteome</keyword>
<sequence>MAAPTERAHIRRPTELSPVYTFVSKAAAACVSLAATYGYAVALPGAVRSVFLIPSGFAFTAMYIWAVRRKAEREQPTGQVFLVLAMIVTSLVLHLLYLPAGLCCFVTLMVAQNELIYKPTAKREKRI</sequence>
<name>A0A8J6CFA7_DIALT</name>
<dbReference type="OrthoDB" id="10387637at2759"/>
<gene>
    <name evidence="2" type="ORF">KFE25_007439</name>
</gene>
<dbReference type="AlphaFoldDB" id="A0A8J6CFA7"/>
<keyword evidence="1" id="KW-0472">Membrane</keyword>
<keyword evidence="1" id="KW-0812">Transmembrane</keyword>
<organism evidence="2 3">
    <name type="scientific">Diacronema lutheri</name>
    <name type="common">Unicellular marine alga</name>
    <name type="synonym">Monochrysis lutheri</name>
    <dbReference type="NCBI Taxonomy" id="2081491"/>
    <lineage>
        <taxon>Eukaryota</taxon>
        <taxon>Haptista</taxon>
        <taxon>Haptophyta</taxon>
        <taxon>Pavlovophyceae</taxon>
        <taxon>Pavlovales</taxon>
        <taxon>Pavlovaceae</taxon>
        <taxon>Diacronema</taxon>
    </lineage>
</organism>